<reference evidence="2 3" key="1">
    <citation type="submission" date="2024-06" db="EMBL/GenBank/DDBJ databases">
        <title>Genomic Encyclopedia of Type Strains, Phase IV (KMG-IV): sequencing the most valuable type-strain genomes for metagenomic binning, comparative biology and taxonomic classification.</title>
        <authorList>
            <person name="Goeker M."/>
        </authorList>
    </citation>
    <scope>NUCLEOTIDE SEQUENCE [LARGE SCALE GENOMIC DNA]</scope>
    <source>
        <strain evidence="2 3">DSM 105042</strain>
    </source>
</reference>
<dbReference type="InterPro" id="IPR000845">
    <property type="entry name" value="Nucleoside_phosphorylase_d"/>
</dbReference>
<accession>A0ABV2H2F8</accession>
<proteinExistence type="predicted"/>
<organism evidence="2 3">
    <name type="scientific">Pseudorhizobium tarimense</name>
    <dbReference type="NCBI Taxonomy" id="1079109"/>
    <lineage>
        <taxon>Bacteria</taxon>
        <taxon>Pseudomonadati</taxon>
        <taxon>Pseudomonadota</taxon>
        <taxon>Alphaproteobacteria</taxon>
        <taxon>Hyphomicrobiales</taxon>
        <taxon>Rhizobiaceae</taxon>
        <taxon>Rhizobium/Agrobacterium group</taxon>
        <taxon>Pseudorhizobium</taxon>
    </lineage>
</organism>
<dbReference type="InterPro" id="IPR035994">
    <property type="entry name" value="Nucleoside_phosphorylase_sf"/>
</dbReference>
<feature type="domain" description="Nucleoside phosphorylase" evidence="1">
    <location>
        <begin position="2"/>
        <end position="120"/>
    </location>
</feature>
<name>A0ABV2H2F8_9HYPH</name>
<protein>
    <submittedName>
        <fullName evidence="2">Nucleoside phosphorylase</fullName>
    </submittedName>
</protein>
<keyword evidence="3" id="KW-1185">Reference proteome</keyword>
<evidence type="ECO:0000313" key="3">
    <source>
        <dbReference type="Proteomes" id="UP001549031"/>
    </source>
</evidence>
<dbReference type="PANTHER" id="PTHR21234:SF42">
    <property type="entry name" value="PHOSPHORYLASE SUPERFAMILY PROTEIN"/>
    <property type="match status" value="1"/>
</dbReference>
<dbReference type="PANTHER" id="PTHR21234">
    <property type="entry name" value="PURINE NUCLEOSIDE PHOSPHORYLASE"/>
    <property type="match status" value="1"/>
</dbReference>
<comment type="caution">
    <text evidence="2">The sequence shown here is derived from an EMBL/GenBank/DDBJ whole genome shotgun (WGS) entry which is preliminary data.</text>
</comment>
<dbReference type="Pfam" id="PF01048">
    <property type="entry name" value="PNP_UDP_1"/>
    <property type="match status" value="1"/>
</dbReference>
<dbReference type="EMBL" id="JBEPLJ010000003">
    <property type="protein sequence ID" value="MET3584730.1"/>
    <property type="molecule type" value="Genomic_DNA"/>
</dbReference>
<evidence type="ECO:0000259" key="1">
    <source>
        <dbReference type="Pfam" id="PF01048"/>
    </source>
</evidence>
<sequence length="146" mass="15626">MFLSGVSMVNAAMTTQQAIDHFDITSVVFSGIAGGVDPSLSIGDVVVSDQWGKYLEAIFARETNGTFTVPPFLDTQFLNFGMIFPNETEVLRDGLSEPEDRFWLPVDAKLLATARGVATKVELSKCAGEGKCLSHQPKVVVGGNGV</sequence>
<dbReference type="SUPFAM" id="SSF53167">
    <property type="entry name" value="Purine and uridine phosphorylases"/>
    <property type="match status" value="1"/>
</dbReference>
<dbReference type="Gene3D" id="3.40.50.1580">
    <property type="entry name" value="Nucleoside phosphorylase domain"/>
    <property type="match status" value="1"/>
</dbReference>
<gene>
    <name evidence="2" type="ORF">ABID21_000831</name>
</gene>
<evidence type="ECO:0000313" key="2">
    <source>
        <dbReference type="EMBL" id="MET3584730.1"/>
    </source>
</evidence>
<dbReference type="Proteomes" id="UP001549031">
    <property type="component" value="Unassembled WGS sequence"/>
</dbReference>